<dbReference type="GO" id="GO:0005524">
    <property type="term" value="F:ATP binding"/>
    <property type="evidence" value="ECO:0007669"/>
    <property type="project" value="UniProtKB-UniRule"/>
</dbReference>
<dbReference type="PROSITE" id="PS50975">
    <property type="entry name" value="ATP_GRASP"/>
    <property type="match status" value="1"/>
</dbReference>
<dbReference type="GO" id="GO:0008716">
    <property type="term" value="F:D-alanine-D-alanine ligase activity"/>
    <property type="evidence" value="ECO:0007669"/>
    <property type="project" value="InterPro"/>
</dbReference>
<dbReference type="GO" id="GO:0018169">
    <property type="term" value="F:ribosomal S6-glutamic acid ligase activity"/>
    <property type="evidence" value="ECO:0007669"/>
    <property type="project" value="TreeGrafter"/>
</dbReference>
<accession>A0A1V6LRK2</accession>
<dbReference type="CDD" id="cd04301">
    <property type="entry name" value="NAT_SF"/>
    <property type="match status" value="1"/>
</dbReference>
<dbReference type="InterPro" id="IPR016181">
    <property type="entry name" value="Acyl_CoA_acyltransferase"/>
</dbReference>
<dbReference type="Proteomes" id="UP000191680">
    <property type="component" value="Unassembled WGS sequence"/>
</dbReference>
<dbReference type="AlphaFoldDB" id="A0A1V6LRK2"/>
<dbReference type="PANTHER" id="PTHR21621">
    <property type="entry name" value="RIBOSOMAL PROTEIN S6 MODIFICATION PROTEIN"/>
    <property type="match status" value="1"/>
</dbReference>
<dbReference type="InterPro" id="IPR011095">
    <property type="entry name" value="Dala_Dala_lig_C"/>
</dbReference>
<dbReference type="Gene3D" id="3.30.1490.20">
    <property type="entry name" value="ATP-grasp fold, A domain"/>
    <property type="match status" value="1"/>
</dbReference>
<keyword evidence="5" id="KW-0808">Transferase</keyword>
<name>A0A1V6LRK2_9FLAO</name>
<dbReference type="GO" id="GO:0016747">
    <property type="term" value="F:acyltransferase activity, transferring groups other than amino-acyl groups"/>
    <property type="evidence" value="ECO:0007669"/>
    <property type="project" value="InterPro"/>
</dbReference>
<dbReference type="SUPFAM" id="SSF55729">
    <property type="entry name" value="Acyl-CoA N-acyltransferases (Nat)"/>
    <property type="match status" value="1"/>
</dbReference>
<keyword evidence="6" id="KW-1185">Reference proteome</keyword>
<evidence type="ECO:0000259" key="4">
    <source>
        <dbReference type="PROSITE" id="PS51186"/>
    </source>
</evidence>
<gene>
    <name evidence="5" type="ORF">BUL40_09820</name>
</gene>
<organism evidence="5 6">
    <name type="scientific">Croceivirga radicis</name>
    <dbReference type="NCBI Taxonomy" id="1929488"/>
    <lineage>
        <taxon>Bacteria</taxon>
        <taxon>Pseudomonadati</taxon>
        <taxon>Bacteroidota</taxon>
        <taxon>Flavobacteriia</taxon>
        <taxon>Flavobacteriales</taxon>
        <taxon>Flavobacteriaceae</taxon>
        <taxon>Croceivirga</taxon>
    </lineage>
</organism>
<dbReference type="InterPro" id="IPR025839">
    <property type="entry name" value="RLAN_dom"/>
</dbReference>
<evidence type="ECO:0000256" key="1">
    <source>
        <dbReference type="ARBA" id="ARBA00022598"/>
    </source>
</evidence>
<dbReference type="GO" id="GO:0005737">
    <property type="term" value="C:cytoplasm"/>
    <property type="evidence" value="ECO:0007669"/>
    <property type="project" value="TreeGrafter"/>
</dbReference>
<evidence type="ECO:0000259" key="3">
    <source>
        <dbReference type="PROSITE" id="PS50975"/>
    </source>
</evidence>
<sequence>MNIHFRKATVDDLDFLLQLETAAFPIYQQTAKNSIKKSLTSPFQEVILAEDSSNKVAAATLFKYKHMLRIYSIGVAKEYQNSGIGSELLAYIKTFASTHNFHSITLEASADNTKLLNWYYQKGFKKIKTLKAYYKNSIDAIKMGLPIGHTIMEKENKNLIIIDQPYAWKAMDIKATVVSVKDYINNPTYQNNANYRVFNLCSSYKYQSYGYYVSLLASARGQRAIPSTSTIKDVQIANVVQSLSYELNDQINRTLQKETESNLQLDIYFGQTPLSKYKSLAASLYQVFEVPLFTVNFVKSDKWIIKNIKALSFKGFKDTQLDFMYSAAQKHFNKKRYNLPKLNNYSYDLAVLINPYEENPPSNKEALDKFQKIANKKGVYVEFISKADANKINEFDGLFIRETTNVNHYTYELARLAFAEGLVVIDDPWSILRCSNKIYQHELFKKNKIRTPNTEALTKNMFNDKVLETINYPAVLKQPDSAFSLGVKKVNNKIEAKEELKALFKKTDMVIAQEFLYSEFDWRIGILDNKAIFACKYYMTKDHWQIYNWNSDDTDKSGNHETLSIDQVPKQVVNTALKAASLIGDGLYGVDLKFVDGKVYVIEVNDNPNIDFGVEDQVLGDQLYHLILDTFIARIEVLKNIRHINLTKS</sequence>
<dbReference type="InterPro" id="IPR013815">
    <property type="entry name" value="ATP_grasp_subdomain_1"/>
</dbReference>
<dbReference type="Pfam" id="PF14401">
    <property type="entry name" value="RLAN"/>
    <property type="match status" value="1"/>
</dbReference>
<dbReference type="Pfam" id="PF07478">
    <property type="entry name" value="Dala_Dala_lig_C"/>
    <property type="match status" value="1"/>
</dbReference>
<dbReference type="Pfam" id="PF00583">
    <property type="entry name" value="Acetyltransf_1"/>
    <property type="match status" value="1"/>
</dbReference>
<dbReference type="RefSeq" id="WP_080319115.1">
    <property type="nucleotide sequence ID" value="NZ_MTBC01000005.1"/>
</dbReference>
<feature type="domain" description="N-acetyltransferase" evidence="4">
    <location>
        <begin position="3"/>
        <end position="148"/>
    </location>
</feature>
<dbReference type="Gene3D" id="3.40.630.30">
    <property type="match status" value="1"/>
</dbReference>
<dbReference type="PANTHER" id="PTHR21621:SF0">
    <property type="entry name" value="BETA-CITRYLGLUTAMATE SYNTHASE B-RELATED"/>
    <property type="match status" value="1"/>
</dbReference>
<evidence type="ECO:0000256" key="2">
    <source>
        <dbReference type="PROSITE-ProRule" id="PRU00409"/>
    </source>
</evidence>
<keyword evidence="2" id="KW-0547">Nucleotide-binding</keyword>
<proteinExistence type="predicted"/>
<dbReference type="InterPro" id="IPR011761">
    <property type="entry name" value="ATP-grasp"/>
</dbReference>
<keyword evidence="1" id="KW-0436">Ligase</keyword>
<dbReference type="PROSITE" id="PS51186">
    <property type="entry name" value="GNAT"/>
    <property type="match status" value="1"/>
</dbReference>
<dbReference type="GO" id="GO:0009432">
    <property type="term" value="P:SOS response"/>
    <property type="evidence" value="ECO:0007669"/>
    <property type="project" value="TreeGrafter"/>
</dbReference>
<dbReference type="Gene3D" id="3.30.470.20">
    <property type="entry name" value="ATP-grasp fold, B domain"/>
    <property type="match status" value="1"/>
</dbReference>
<evidence type="ECO:0000313" key="6">
    <source>
        <dbReference type="Proteomes" id="UP000191680"/>
    </source>
</evidence>
<keyword evidence="2" id="KW-0067">ATP-binding</keyword>
<comment type="caution">
    <text evidence="5">The sequence shown here is derived from an EMBL/GenBank/DDBJ whole genome shotgun (WGS) entry which is preliminary data.</text>
</comment>
<dbReference type="OrthoDB" id="9800957at2"/>
<evidence type="ECO:0000313" key="5">
    <source>
        <dbReference type="EMBL" id="OQD42802.1"/>
    </source>
</evidence>
<feature type="domain" description="ATP-grasp" evidence="3">
    <location>
        <begin position="441"/>
        <end position="632"/>
    </location>
</feature>
<dbReference type="InterPro" id="IPR000182">
    <property type="entry name" value="GNAT_dom"/>
</dbReference>
<protein>
    <submittedName>
        <fullName evidence="5">GNAT family N-acetyltransferase</fullName>
    </submittedName>
</protein>
<dbReference type="GO" id="GO:0046872">
    <property type="term" value="F:metal ion binding"/>
    <property type="evidence" value="ECO:0007669"/>
    <property type="project" value="InterPro"/>
</dbReference>
<reference evidence="5 6" key="1">
    <citation type="submission" date="2016-12" db="EMBL/GenBank/DDBJ databases">
        <authorList>
            <person name="Song W.-J."/>
            <person name="Kurnit D.M."/>
        </authorList>
    </citation>
    <scope>NUCLEOTIDE SEQUENCE [LARGE SCALE GENOMIC DNA]</scope>
    <source>
        <strain evidence="5 6">HSG9</strain>
    </source>
</reference>
<dbReference type="EMBL" id="MTBC01000005">
    <property type="protein sequence ID" value="OQD42802.1"/>
    <property type="molecule type" value="Genomic_DNA"/>
</dbReference>
<dbReference type="SUPFAM" id="SSF56059">
    <property type="entry name" value="Glutathione synthetase ATP-binding domain-like"/>
    <property type="match status" value="1"/>
</dbReference>